<accession>A0A0F9DSG4</accession>
<evidence type="ECO:0000313" key="2">
    <source>
        <dbReference type="EMBL" id="KKL56676.1"/>
    </source>
</evidence>
<evidence type="ECO:0000256" key="1">
    <source>
        <dbReference type="SAM" id="Phobius"/>
    </source>
</evidence>
<dbReference type="EMBL" id="LAZR01030414">
    <property type="protein sequence ID" value="KKL56676.1"/>
    <property type="molecule type" value="Genomic_DNA"/>
</dbReference>
<keyword evidence="1" id="KW-0472">Membrane</keyword>
<proteinExistence type="predicted"/>
<sequence length="44" mass="5059">GELFNQRLVTANSKHKAVIVSIILALLEVPFLVRMKRIIQRKQS</sequence>
<keyword evidence="1" id="KW-1133">Transmembrane helix</keyword>
<dbReference type="AlphaFoldDB" id="A0A0F9DSG4"/>
<feature type="transmembrane region" description="Helical" evidence="1">
    <location>
        <begin position="15"/>
        <end position="33"/>
    </location>
</feature>
<keyword evidence="1" id="KW-0812">Transmembrane</keyword>
<gene>
    <name evidence="2" type="ORF">LCGC14_2243010</name>
</gene>
<feature type="non-terminal residue" evidence="2">
    <location>
        <position position="1"/>
    </location>
</feature>
<protein>
    <submittedName>
        <fullName evidence="2">Uncharacterized protein</fullName>
    </submittedName>
</protein>
<organism evidence="2">
    <name type="scientific">marine sediment metagenome</name>
    <dbReference type="NCBI Taxonomy" id="412755"/>
    <lineage>
        <taxon>unclassified sequences</taxon>
        <taxon>metagenomes</taxon>
        <taxon>ecological metagenomes</taxon>
    </lineage>
</organism>
<reference evidence="2" key="1">
    <citation type="journal article" date="2015" name="Nature">
        <title>Complex archaea that bridge the gap between prokaryotes and eukaryotes.</title>
        <authorList>
            <person name="Spang A."/>
            <person name="Saw J.H."/>
            <person name="Jorgensen S.L."/>
            <person name="Zaremba-Niedzwiedzka K."/>
            <person name="Martijn J."/>
            <person name="Lind A.E."/>
            <person name="van Eijk R."/>
            <person name="Schleper C."/>
            <person name="Guy L."/>
            <person name="Ettema T.J."/>
        </authorList>
    </citation>
    <scope>NUCLEOTIDE SEQUENCE</scope>
</reference>
<comment type="caution">
    <text evidence="2">The sequence shown here is derived from an EMBL/GenBank/DDBJ whole genome shotgun (WGS) entry which is preliminary data.</text>
</comment>
<name>A0A0F9DSG4_9ZZZZ</name>